<dbReference type="AlphaFoldDB" id="L8GUF5"/>
<dbReference type="EMBL" id="KB007982">
    <property type="protein sequence ID" value="ELR16824.1"/>
    <property type="molecule type" value="Genomic_DNA"/>
</dbReference>
<organism evidence="1 2">
    <name type="scientific">Acanthamoeba castellanii (strain ATCC 30010 / Neff)</name>
    <dbReference type="NCBI Taxonomy" id="1257118"/>
    <lineage>
        <taxon>Eukaryota</taxon>
        <taxon>Amoebozoa</taxon>
        <taxon>Discosea</taxon>
        <taxon>Longamoebia</taxon>
        <taxon>Centramoebida</taxon>
        <taxon>Acanthamoebidae</taxon>
        <taxon>Acanthamoeba</taxon>
    </lineage>
</organism>
<evidence type="ECO:0008006" key="3">
    <source>
        <dbReference type="Google" id="ProtNLM"/>
    </source>
</evidence>
<dbReference type="KEGG" id="acan:ACA1_383570"/>
<name>L8GUF5_ACACF</name>
<evidence type="ECO:0000313" key="2">
    <source>
        <dbReference type="Proteomes" id="UP000011083"/>
    </source>
</evidence>
<dbReference type="RefSeq" id="XP_004338837.1">
    <property type="nucleotide sequence ID" value="XM_004338789.1"/>
</dbReference>
<gene>
    <name evidence="1" type="ORF">ACA1_383570</name>
</gene>
<protein>
    <recommendedName>
        <fullName evidence="3">Complex I-B15</fullName>
    </recommendedName>
</protein>
<dbReference type="OrthoDB" id="15108at2759"/>
<keyword evidence="2" id="KW-1185">Reference proteome</keyword>
<evidence type="ECO:0000313" key="1">
    <source>
        <dbReference type="EMBL" id="ELR16824.1"/>
    </source>
</evidence>
<accession>L8GUF5</accession>
<dbReference type="Proteomes" id="UP000011083">
    <property type="component" value="Unassembled WGS sequence"/>
</dbReference>
<reference evidence="1 2" key="1">
    <citation type="journal article" date="2013" name="Genome Biol.">
        <title>Genome of Acanthamoeba castellanii highlights extensive lateral gene transfer and early evolution of tyrosine kinase signaling.</title>
        <authorList>
            <person name="Clarke M."/>
            <person name="Lohan A.J."/>
            <person name="Liu B."/>
            <person name="Lagkouvardos I."/>
            <person name="Roy S."/>
            <person name="Zafar N."/>
            <person name="Bertelli C."/>
            <person name="Schilde C."/>
            <person name="Kianianmomeni A."/>
            <person name="Burglin T.R."/>
            <person name="Frech C."/>
            <person name="Turcotte B."/>
            <person name="Kopec K.O."/>
            <person name="Synnott J.M."/>
            <person name="Choo C."/>
            <person name="Paponov I."/>
            <person name="Finkler A."/>
            <person name="Soon Heng Tan C."/>
            <person name="Hutchins A.P."/>
            <person name="Weinmeier T."/>
            <person name="Rattei T."/>
            <person name="Chu J.S."/>
            <person name="Gimenez G."/>
            <person name="Irimia M."/>
            <person name="Rigden D.J."/>
            <person name="Fitzpatrick D.A."/>
            <person name="Lorenzo-Morales J."/>
            <person name="Bateman A."/>
            <person name="Chiu C.H."/>
            <person name="Tang P."/>
            <person name="Hegemann P."/>
            <person name="Fromm H."/>
            <person name="Raoult D."/>
            <person name="Greub G."/>
            <person name="Miranda-Saavedra D."/>
            <person name="Chen N."/>
            <person name="Nash P."/>
            <person name="Ginger M.L."/>
            <person name="Horn M."/>
            <person name="Schaap P."/>
            <person name="Caler L."/>
            <person name="Loftus B."/>
        </authorList>
    </citation>
    <scope>NUCLEOTIDE SEQUENCE [LARGE SCALE GENOMIC DNA]</scope>
    <source>
        <strain evidence="1 2">Neff</strain>
    </source>
</reference>
<sequence length="107" mass="12562">MNSNKFYVPRGPRVEHAIKDPAIEEWAFYRENTHRYFRMNPKIARKALIWAVAVPYITYQLTKMAQIEQDNQNPRSQLAVPDRSTFETVQCRHHSDVPPRASICTFA</sequence>
<dbReference type="GeneID" id="14917545"/>
<proteinExistence type="predicted"/>
<dbReference type="VEuPathDB" id="AmoebaDB:ACA1_383570"/>